<dbReference type="HOGENOM" id="CLU_1354406_0_0_1"/>
<feature type="region of interest" description="Disordered" evidence="1">
    <location>
        <begin position="108"/>
        <end position="202"/>
    </location>
</feature>
<dbReference type="InParanoid" id="A0A067M5M8"/>
<evidence type="ECO:0000313" key="2">
    <source>
        <dbReference type="EMBL" id="KDQ10824.1"/>
    </source>
</evidence>
<dbReference type="EMBL" id="KL198064">
    <property type="protein sequence ID" value="KDQ10824.1"/>
    <property type="molecule type" value="Genomic_DNA"/>
</dbReference>
<evidence type="ECO:0000313" key="3">
    <source>
        <dbReference type="Proteomes" id="UP000027195"/>
    </source>
</evidence>
<reference evidence="3" key="1">
    <citation type="journal article" date="2014" name="Proc. Natl. Acad. Sci. U.S.A.">
        <title>Extensive sampling of basidiomycete genomes demonstrates inadequacy of the white-rot/brown-rot paradigm for wood decay fungi.</title>
        <authorList>
            <person name="Riley R."/>
            <person name="Salamov A.A."/>
            <person name="Brown D.W."/>
            <person name="Nagy L.G."/>
            <person name="Floudas D."/>
            <person name="Held B.W."/>
            <person name="Levasseur A."/>
            <person name="Lombard V."/>
            <person name="Morin E."/>
            <person name="Otillar R."/>
            <person name="Lindquist E.A."/>
            <person name="Sun H."/>
            <person name="LaButti K.M."/>
            <person name="Schmutz J."/>
            <person name="Jabbour D."/>
            <person name="Luo H."/>
            <person name="Baker S.E."/>
            <person name="Pisabarro A.G."/>
            <person name="Walton J.D."/>
            <person name="Blanchette R.A."/>
            <person name="Henrissat B."/>
            <person name="Martin F."/>
            <person name="Cullen D."/>
            <person name="Hibbett D.S."/>
            <person name="Grigoriev I.V."/>
        </authorList>
    </citation>
    <scope>NUCLEOTIDE SEQUENCE [LARGE SCALE GENOMIC DNA]</scope>
    <source>
        <strain evidence="3">FD-172 SS1</strain>
    </source>
</reference>
<organism evidence="2 3">
    <name type="scientific">Botryobasidium botryosum (strain FD-172 SS1)</name>
    <dbReference type="NCBI Taxonomy" id="930990"/>
    <lineage>
        <taxon>Eukaryota</taxon>
        <taxon>Fungi</taxon>
        <taxon>Dikarya</taxon>
        <taxon>Basidiomycota</taxon>
        <taxon>Agaricomycotina</taxon>
        <taxon>Agaricomycetes</taxon>
        <taxon>Cantharellales</taxon>
        <taxon>Botryobasidiaceae</taxon>
        <taxon>Botryobasidium</taxon>
    </lineage>
</organism>
<name>A0A067M5M8_BOTB1</name>
<accession>A0A067M5M8</accession>
<sequence>MPADGLSNWSGPQYSELRIGMDYGWASGPWRVSNHVTVTNLPSCRLLHPYSCTRSMAPRRLKRPKPVVTSINPYKRTMTMKVSVITTTPSGKMRVKHSTRRILVNALRGASEEPSAEPPASNSAPLQPPKRAEAGSRANAAPSTSTPRSSSHLISTNAALCPSASSRARLDSPKPSTSNSTTPPPRRPTKNRTRKDDGTAKG</sequence>
<gene>
    <name evidence="2" type="ORF">BOTBODRAFT_190281</name>
</gene>
<evidence type="ECO:0000256" key="1">
    <source>
        <dbReference type="SAM" id="MobiDB-lite"/>
    </source>
</evidence>
<keyword evidence="3" id="KW-1185">Reference proteome</keyword>
<feature type="compositionally biased region" description="Polar residues" evidence="1">
    <location>
        <begin position="152"/>
        <end position="166"/>
    </location>
</feature>
<feature type="compositionally biased region" description="Low complexity" evidence="1">
    <location>
        <begin position="140"/>
        <end position="151"/>
    </location>
</feature>
<proteinExistence type="predicted"/>
<dbReference type="AlphaFoldDB" id="A0A067M5M8"/>
<dbReference type="Proteomes" id="UP000027195">
    <property type="component" value="Unassembled WGS sequence"/>
</dbReference>
<protein>
    <submittedName>
        <fullName evidence="2">Uncharacterized protein</fullName>
    </submittedName>
</protein>